<comment type="caution">
    <text evidence="11">The sequence shown here is derived from an EMBL/GenBank/DDBJ whole genome shotgun (WGS) entry which is preliminary data.</text>
</comment>
<dbReference type="InterPro" id="IPR036250">
    <property type="entry name" value="AcylCo_DH-like_C"/>
</dbReference>
<feature type="domain" description="Acyl-CoA dehydrogenase/oxidase C-terminal" evidence="8">
    <location>
        <begin position="244"/>
        <end position="395"/>
    </location>
</feature>
<name>A0A2T4UGP7_9ACTN</name>
<evidence type="ECO:0000313" key="11">
    <source>
        <dbReference type="EMBL" id="PTL58424.1"/>
    </source>
</evidence>
<dbReference type="InterPro" id="IPR013786">
    <property type="entry name" value="AcylCoA_DH/ox_N"/>
</dbReference>
<dbReference type="Proteomes" id="UP000240739">
    <property type="component" value="Unassembled WGS sequence"/>
</dbReference>
<sequence length="432" mass="47883">MPWDFSTDPEYQEKLDWARQFVREEIWPLETVFHELDQDQLDRAYAPLQERVKEQGLWAAHLPPELGGQGWGQVKLGLLHEILGTSMLAPNAFGCQAPDSGNSEILALAGTPEQKERWLEPLLAGDIKSAFSMTEPGAGADPTLLQTRAVRDGDDYVINGHKWFTSNGSIADVLIVMAVTDPDARPHQRASMFIVPADTPGVNVLRDVPTMEHPEGGFGKLGGHSEVLYEDVRIPKENLLGAEGTGFLIAQHRLGPGRIHHCMRWLGVSQRAFDMLCERATYRYAFGSTLAEKQTVQNWIADSAAQMQAARLMTLHAAWKMDTQGASAARTDISLIKFFGAGVLHDVVDRALQIHGSLGYSTDLPLEAMYRMARGARFYDGPDEVHRQSVARQILRGYEAPADGVPSEHLPTREAHARQKFAEILEMVTAND</sequence>
<dbReference type="Pfam" id="PF00441">
    <property type="entry name" value="Acyl-CoA_dh_1"/>
    <property type="match status" value="1"/>
</dbReference>
<dbReference type="FunFam" id="2.40.110.10:FF:000002">
    <property type="entry name" value="Acyl-CoA dehydrogenase fadE12"/>
    <property type="match status" value="1"/>
</dbReference>
<dbReference type="InterPro" id="IPR006091">
    <property type="entry name" value="Acyl-CoA_Oxase/DH_mid-dom"/>
</dbReference>
<dbReference type="InterPro" id="IPR046373">
    <property type="entry name" value="Acyl-CoA_Oxase/DH_mid-dom_sf"/>
</dbReference>
<accession>A0A2T4UGP7</accession>
<dbReference type="PANTHER" id="PTHR48083">
    <property type="entry name" value="MEDIUM-CHAIN SPECIFIC ACYL-COA DEHYDROGENASE, MITOCHONDRIAL-RELATED"/>
    <property type="match status" value="1"/>
</dbReference>
<dbReference type="OrthoDB" id="8876745at2"/>
<keyword evidence="12" id="KW-1185">Reference proteome</keyword>
<reference evidence="11 12" key="1">
    <citation type="submission" date="2018-03" db="EMBL/GenBank/DDBJ databases">
        <title>Aquarubrobacter algicola gen. nov., sp. nov., a novel actinobacterium isolated from shallow eutrophic lake during the end of cyanobacterial harmful algal blooms.</title>
        <authorList>
            <person name="Chun S.J."/>
        </authorList>
    </citation>
    <scope>NUCLEOTIDE SEQUENCE [LARGE SCALE GENOMIC DNA]</scope>
    <source>
        <strain evidence="11 12">Seoho-28</strain>
    </source>
</reference>
<dbReference type="EMBL" id="PYYB01000001">
    <property type="protein sequence ID" value="PTL58424.1"/>
    <property type="molecule type" value="Genomic_DNA"/>
</dbReference>
<evidence type="ECO:0000256" key="2">
    <source>
        <dbReference type="ARBA" id="ARBA00009347"/>
    </source>
</evidence>
<organism evidence="11 12">
    <name type="scientific">Paraconexibacter algicola</name>
    <dbReference type="NCBI Taxonomy" id="2133960"/>
    <lineage>
        <taxon>Bacteria</taxon>
        <taxon>Bacillati</taxon>
        <taxon>Actinomycetota</taxon>
        <taxon>Thermoleophilia</taxon>
        <taxon>Solirubrobacterales</taxon>
        <taxon>Paraconexibacteraceae</taxon>
        <taxon>Paraconexibacter</taxon>
    </lineage>
</organism>
<proteinExistence type="inferred from homology"/>
<dbReference type="Gene3D" id="1.10.540.10">
    <property type="entry name" value="Acyl-CoA dehydrogenase/oxidase, N-terminal domain"/>
    <property type="match status" value="1"/>
</dbReference>
<dbReference type="Pfam" id="PF02770">
    <property type="entry name" value="Acyl-CoA_dh_M"/>
    <property type="match status" value="1"/>
</dbReference>
<dbReference type="SUPFAM" id="SSF56645">
    <property type="entry name" value="Acyl-CoA dehydrogenase NM domain-like"/>
    <property type="match status" value="1"/>
</dbReference>
<dbReference type="PANTHER" id="PTHR48083:SF13">
    <property type="entry name" value="ACYL-COA DEHYDROGENASE FAMILY MEMBER 11"/>
    <property type="match status" value="1"/>
</dbReference>
<dbReference type="Gene3D" id="1.20.140.10">
    <property type="entry name" value="Butyryl-CoA Dehydrogenase, subunit A, domain 3"/>
    <property type="match status" value="1"/>
</dbReference>
<dbReference type="InterPro" id="IPR050741">
    <property type="entry name" value="Acyl-CoA_dehydrogenase"/>
</dbReference>
<keyword evidence="4 7" id="KW-0285">Flavoprotein</keyword>
<gene>
    <name evidence="11" type="ORF">C7Y72_01535</name>
</gene>
<evidence type="ECO:0000256" key="6">
    <source>
        <dbReference type="ARBA" id="ARBA00023002"/>
    </source>
</evidence>
<comment type="subunit">
    <text evidence="3">Homodimer.</text>
</comment>
<evidence type="ECO:0000259" key="8">
    <source>
        <dbReference type="Pfam" id="PF00441"/>
    </source>
</evidence>
<evidence type="ECO:0000313" key="12">
    <source>
        <dbReference type="Proteomes" id="UP000240739"/>
    </source>
</evidence>
<dbReference type="GO" id="GO:0003995">
    <property type="term" value="F:acyl-CoA dehydrogenase activity"/>
    <property type="evidence" value="ECO:0007669"/>
    <property type="project" value="TreeGrafter"/>
</dbReference>
<comment type="similarity">
    <text evidence="2 7">Belongs to the acyl-CoA dehydrogenase family.</text>
</comment>
<evidence type="ECO:0000256" key="3">
    <source>
        <dbReference type="ARBA" id="ARBA00011738"/>
    </source>
</evidence>
<dbReference type="InterPro" id="IPR009075">
    <property type="entry name" value="AcylCo_DH/oxidase_C"/>
</dbReference>
<evidence type="ECO:0000259" key="10">
    <source>
        <dbReference type="Pfam" id="PF02771"/>
    </source>
</evidence>
<keyword evidence="6 7" id="KW-0560">Oxidoreductase</keyword>
<evidence type="ECO:0000256" key="1">
    <source>
        <dbReference type="ARBA" id="ARBA00001974"/>
    </source>
</evidence>
<dbReference type="GO" id="GO:0005737">
    <property type="term" value="C:cytoplasm"/>
    <property type="evidence" value="ECO:0007669"/>
    <property type="project" value="TreeGrafter"/>
</dbReference>
<feature type="domain" description="Acyl-CoA oxidase/dehydrogenase middle" evidence="9">
    <location>
        <begin position="130"/>
        <end position="208"/>
    </location>
</feature>
<dbReference type="GO" id="GO:0050660">
    <property type="term" value="F:flavin adenine dinucleotide binding"/>
    <property type="evidence" value="ECO:0007669"/>
    <property type="project" value="InterPro"/>
</dbReference>
<keyword evidence="5 7" id="KW-0274">FAD</keyword>
<feature type="domain" description="Acyl-CoA dehydrogenase/oxidase N-terminal" evidence="10">
    <location>
        <begin position="9"/>
        <end position="126"/>
    </location>
</feature>
<dbReference type="AlphaFoldDB" id="A0A2T4UGP7"/>
<dbReference type="SUPFAM" id="SSF47203">
    <property type="entry name" value="Acyl-CoA dehydrogenase C-terminal domain-like"/>
    <property type="match status" value="1"/>
</dbReference>
<evidence type="ECO:0000256" key="4">
    <source>
        <dbReference type="ARBA" id="ARBA00022630"/>
    </source>
</evidence>
<dbReference type="InterPro" id="IPR037069">
    <property type="entry name" value="AcylCoA_DH/ox_N_sf"/>
</dbReference>
<dbReference type="GO" id="GO:0033539">
    <property type="term" value="P:fatty acid beta-oxidation using acyl-CoA dehydrogenase"/>
    <property type="evidence" value="ECO:0007669"/>
    <property type="project" value="TreeGrafter"/>
</dbReference>
<dbReference type="InterPro" id="IPR009100">
    <property type="entry name" value="AcylCoA_DH/oxidase_NM_dom_sf"/>
</dbReference>
<comment type="cofactor">
    <cofactor evidence="1 7">
        <name>FAD</name>
        <dbReference type="ChEBI" id="CHEBI:57692"/>
    </cofactor>
</comment>
<dbReference type="Pfam" id="PF02771">
    <property type="entry name" value="Acyl-CoA_dh_N"/>
    <property type="match status" value="1"/>
</dbReference>
<evidence type="ECO:0000256" key="7">
    <source>
        <dbReference type="RuleBase" id="RU362125"/>
    </source>
</evidence>
<dbReference type="RefSeq" id="WP_107566862.1">
    <property type="nucleotide sequence ID" value="NZ_PYYB01000001.1"/>
</dbReference>
<evidence type="ECO:0000259" key="9">
    <source>
        <dbReference type="Pfam" id="PF02770"/>
    </source>
</evidence>
<dbReference type="Gene3D" id="2.40.110.10">
    <property type="entry name" value="Butyryl-CoA Dehydrogenase, subunit A, domain 2"/>
    <property type="match status" value="1"/>
</dbReference>
<evidence type="ECO:0000256" key="5">
    <source>
        <dbReference type="ARBA" id="ARBA00022827"/>
    </source>
</evidence>
<protein>
    <submittedName>
        <fullName evidence="11">Acyl-CoA dehydrogenase</fullName>
    </submittedName>
</protein>